<keyword evidence="2 4" id="KW-0238">DNA-binding</keyword>
<evidence type="ECO:0000256" key="2">
    <source>
        <dbReference type="ARBA" id="ARBA00023125"/>
    </source>
</evidence>
<evidence type="ECO:0000256" key="1">
    <source>
        <dbReference type="ARBA" id="ARBA00023015"/>
    </source>
</evidence>
<dbReference type="RefSeq" id="WP_281905539.1">
    <property type="nucleotide sequence ID" value="NZ_BSDI01000083.1"/>
</dbReference>
<evidence type="ECO:0000256" key="3">
    <source>
        <dbReference type="ARBA" id="ARBA00023163"/>
    </source>
</evidence>
<evidence type="ECO:0000259" key="5">
    <source>
        <dbReference type="PROSITE" id="PS50977"/>
    </source>
</evidence>
<dbReference type="SUPFAM" id="SSF48498">
    <property type="entry name" value="Tetracyclin repressor-like, C-terminal domain"/>
    <property type="match status" value="1"/>
</dbReference>
<accession>A0ABQ5R9N8</accession>
<keyword evidence="1" id="KW-0805">Transcription regulation</keyword>
<protein>
    <submittedName>
        <fullName evidence="6">TetR family transcriptional regulator</fullName>
    </submittedName>
</protein>
<dbReference type="Pfam" id="PF00440">
    <property type="entry name" value="TetR_N"/>
    <property type="match status" value="1"/>
</dbReference>
<dbReference type="Pfam" id="PF21597">
    <property type="entry name" value="TetR_C_43"/>
    <property type="match status" value="1"/>
</dbReference>
<organism evidence="6 7">
    <name type="scientific">Phytohabitans aurantiacus</name>
    <dbReference type="NCBI Taxonomy" id="3016789"/>
    <lineage>
        <taxon>Bacteria</taxon>
        <taxon>Bacillati</taxon>
        <taxon>Actinomycetota</taxon>
        <taxon>Actinomycetes</taxon>
        <taxon>Micromonosporales</taxon>
        <taxon>Micromonosporaceae</taxon>
    </lineage>
</organism>
<keyword evidence="7" id="KW-1185">Reference proteome</keyword>
<dbReference type="EMBL" id="BSDI01000083">
    <property type="protein sequence ID" value="GLI03390.1"/>
    <property type="molecule type" value="Genomic_DNA"/>
</dbReference>
<comment type="caution">
    <text evidence="6">The sequence shown here is derived from an EMBL/GenBank/DDBJ whole genome shotgun (WGS) entry which is preliminary data.</text>
</comment>
<dbReference type="InterPro" id="IPR050109">
    <property type="entry name" value="HTH-type_TetR-like_transc_reg"/>
</dbReference>
<feature type="DNA-binding region" description="H-T-H motif" evidence="4">
    <location>
        <begin position="28"/>
        <end position="47"/>
    </location>
</feature>
<reference evidence="6" key="1">
    <citation type="submission" date="2022-12" db="EMBL/GenBank/DDBJ databases">
        <title>New Phytohabitans aurantiacus sp. RD004123 nov., an actinomycete isolated from soil.</title>
        <authorList>
            <person name="Triningsih D.W."/>
            <person name="Harunari E."/>
            <person name="Igarashi Y."/>
        </authorList>
    </citation>
    <scope>NUCLEOTIDE SEQUENCE</scope>
    <source>
        <strain evidence="6">RD004123</strain>
    </source>
</reference>
<keyword evidence="3" id="KW-0804">Transcription</keyword>
<evidence type="ECO:0000313" key="7">
    <source>
        <dbReference type="Proteomes" id="UP001144280"/>
    </source>
</evidence>
<dbReference type="InterPro" id="IPR009057">
    <property type="entry name" value="Homeodomain-like_sf"/>
</dbReference>
<dbReference type="PANTHER" id="PTHR30055">
    <property type="entry name" value="HTH-TYPE TRANSCRIPTIONAL REGULATOR RUTR"/>
    <property type="match status" value="1"/>
</dbReference>
<dbReference type="InterPro" id="IPR049445">
    <property type="entry name" value="TetR_SbtR-like_C"/>
</dbReference>
<dbReference type="PRINTS" id="PR00455">
    <property type="entry name" value="HTHTETR"/>
</dbReference>
<dbReference type="SUPFAM" id="SSF46689">
    <property type="entry name" value="Homeodomain-like"/>
    <property type="match status" value="1"/>
</dbReference>
<dbReference type="Proteomes" id="UP001144280">
    <property type="component" value="Unassembled WGS sequence"/>
</dbReference>
<dbReference type="InterPro" id="IPR036271">
    <property type="entry name" value="Tet_transcr_reg_TetR-rel_C_sf"/>
</dbReference>
<dbReference type="PROSITE" id="PS50977">
    <property type="entry name" value="HTH_TETR_2"/>
    <property type="match status" value="1"/>
</dbReference>
<proteinExistence type="predicted"/>
<feature type="domain" description="HTH tetR-type" evidence="5">
    <location>
        <begin position="6"/>
        <end position="65"/>
    </location>
</feature>
<sequence length="188" mass="20116">MRADAQRNYDRLMAAARTAFAELGADAPLDDIAKRAGVGNATLYRHFPTRQALLEAVFRDHIDGLCRRAEELISAPSPGAALQKWLEMVIAQGSTERGLAASLLAALDEEDSSCRVAVFAAAQGLMTRAQEAGAVRTGVSVEQMFKLVNAIALVTETEPDPARRATALLDLIFDGLASRPHNMSAAKP</sequence>
<dbReference type="InterPro" id="IPR001647">
    <property type="entry name" value="HTH_TetR"/>
</dbReference>
<evidence type="ECO:0000313" key="6">
    <source>
        <dbReference type="EMBL" id="GLI03390.1"/>
    </source>
</evidence>
<dbReference type="Gene3D" id="1.10.357.10">
    <property type="entry name" value="Tetracycline Repressor, domain 2"/>
    <property type="match status" value="1"/>
</dbReference>
<evidence type="ECO:0000256" key="4">
    <source>
        <dbReference type="PROSITE-ProRule" id="PRU00335"/>
    </source>
</evidence>
<dbReference type="PANTHER" id="PTHR30055:SF234">
    <property type="entry name" value="HTH-TYPE TRANSCRIPTIONAL REGULATOR BETI"/>
    <property type="match status" value="1"/>
</dbReference>
<gene>
    <name evidence="6" type="ORF">Pa4123_86680</name>
</gene>
<name>A0ABQ5R9N8_9ACTN</name>